<dbReference type="Pfam" id="PF12901">
    <property type="entry name" value="SUZ-C"/>
    <property type="match status" value="1"/>
</dbReference>
<feature type="compositionally biased region" description="Low complexity" evidence="6">
    <location>
        <begin position="225"/>
        <end position="242"/>
    </location>
</feature>
<dbReference type="InterPro" id="IPR024642">
    <property type="entry name" value="SUZ-C"/>
</dbReference>
<keyword evidence="4" id="KW-0694">RNA-binding</keyword>
<evidence type="ECO:0000313" key="9">
    <source>
        <dbReference type="EMBL" id="CAD7243036.1"/>
    </source>
</evidence>
<dbReference type="Gene3D" id="2.40.50.140">
    <property type="entry name" value="Nucleic acid-binding proteins"/>
    <property type="match status" value="7"/>
</dbReference>
<dbReference type="GO" id="GO:1905172">
    <property type="term" value="F:RISC complex binding"/>
    <property type="evidence" value="ECO:0007669"/>
    <property type="project" value="UniProtKB-ARBA"/>
</dbReference>
<dbReference type="PANTHER" id="PTHR12913:SF1">
    <property type="entry name" value="COLD SHOCK DOMAIN-CONTAINING PROTEIN E1"/>
    <property type="match status" value="1"/>
</dbReference>
<dbReference type="PROSITE" id="PS51857">
    <property type="entry name" value="CSD_2"/>
    <property type="match status" value="4"/>
</dbReference>
<feature type="domain" description="CSD" evidence="7">
    <location>
        <begin position="328"/>
        <end position="392"/>
    </location>
</feature>
<dbReference type="EMBL" id="CAJPEV010000356">
    <property type="protein sequence ID" value="CAG0884396.1"/>
    <property type="molecule type" value="Genomic_DNA"/>
</dbReference>
<accession>A0A7R9A0D3</accession>
<feature type="domain" description="CSD" evidence="7">
    <location>
        <begin position="842"/>
        <end position="907"/>
    </location>
</feature>
<dbReference type="SMART" id="SM00357">
    <property type="entry name" value="CSP"/>
    <property type="match status" value="5"/>
</dbReference>
<dbReference type="OrthoDB" id="74319at2759"/>
<dbReference type="PANTHER" id="PTHR12913">
    <property type="entry name" value="UNR PROTEIN N-RAS UPSTREAM GENE PROTEIN"/>
    <property type="match status" value="1"/>
</dbReference>
<organism evidence="9">
    <name type="scientific">Darwinula stevensoni</name>
    <dbReference type="NCBI Taxonomy" id="69355"/>
    <lineage>
        <taxon>Eukaryota</taxon>
        <taxon>Metazoa</taxon>
        <taxon>Ecdysozoa</taxon>
        <taxon>Arthropoda</taxon>
        <taxon>Crustacea</taxon>
        <taxon>Oligostraca</taxon>
        <taxon>Ostracoda</taxon>
        <taxon>Podocopa</taxon>
        <taxon>Podocopida</taxon>
        <taxon>Darwinulocopina</taxon>
        <taxon>Darwinuloidea</taxon>
        <taxon>Darwinulidae</taxon>
        <taxon>Darwinula</taxon>
    </lineage>
</organism>
<dbReference type="InterPro" id="IPR012340">
    <property type="entry name" value="NA-bd_OB-fold"/>
</dbReference>
<evidence type="ECO:0000313" key="10">
    <source>
        <dbReference type="Proteomes" id="UP000677054"/>
    </source>
</evidence>
<dbReference type="AlphaFoldDB" id="A0A7R9A0D3"/>
<comment type="similarity">
    <text evidence="5">Belongs to the UNR family.</text>
</comment>
<feature type="domain" description="CSD" evidence="7">
    <location>
        <begin position="998"/>
        <end position="1062"/>
    </location>
</feature>
<dbReference type="Pfam" id="PF00313">
    <property type="entry name" value="CSD"/>
    <property type="match status" value="4"/>
</dbReference>
<evidence type="ECO:0000256" key="5">
    <source>
        <dbReference type="ARBA" id="ARBA00044751"/>
    </source>
</evidence>
<evidence type="ECO:0008006" key="11">
    <source>
        <dbReference type="Google" id="ProtNLM"/>
    </source>
</evidence>
<feature type="domain" description="SUZ-C" evidence="8">
    <location>
        <begin position="1067"/>
        <end position="1107"/>
    </location>
</feature>
<dbReference type="GO" id="GO:0003723">
    <property type="term" value="F:RNA binding"/>
    <property type="evidence" value="ECO:0007669"/>
    <property type="project" value="UniProtKB-KW"/>
</dbReference>
<evidence type="ECO:0000256" key="2">
    <source>
        <dbReference type="ARBA" id="ARBA00022490"/>
    </source>
</evidence>
<dbReference type="FunFam" id="2.40.50.140:FF:000055">
    <property type="entry name" value="Cold shock domain containing E1, RNA-binding"/>
    <property type="match status" value="1"/>
</dbReference>
<feature type="domain" description="CSD" evidence="7">
    <location>
        <begin position="487"/>
        <end position="546"/>
    </location>
</feature>
<dbReference type="EMBL" id="LR899873">
    <property type="protein sequence ID" value="CAD7243036.1"/>
    <property type="molecule type" value="Genomic_DNA"/>
</dbReference>
<dbReference type="PROSITE" id="PS00352">
    <property type="entry name" value="CSD_1"/>
    <property type="match status" value="3"/>
</dbReference>
<reference evidence="9" key="1">
    <citation type="submission" date="2020-11" db="EMBL/GenBank/DDBJ databases">
        <authorList>
            <person name="Tran Van P."/>
        </authorList>
    </citation>
    <scope>NUCLEOTIDE SEQUENCE</scope>
</reference>
<sequence>MSLNPQWSPFQPPLNSDLDTSAILDLKLNQASNRNTSMNLGTLGSKAPGGLTGRPQALLSQVGLFGTGTVTTSSNFLSNSSAASTLFSNNAGVIGSSSTSNSLFGIAPTITTPSYINFPKGISGNSGSTRSVGSLGLNGSSNGPGFGPTGGNAGLGIGLSNGASTNNSLLSMVPNHARNVALSSLSSKSNSQLISSSAFGLGNSANSSPTNLLRNVNAGSGLSSPFSGNSSSFFSERPTSSRVSPIPNNLMGAIGRESPGLFRSQSQPASSSPPGGDIFSQADMFFPDSMGNSGSKMFQGGTSSSNMFKNSGSHSLSGNNDQGNQGLRETGIIEKLLHSYGFIQCCERQARLFFHFSQFDGNIEHLKIGDPVEFEMTYDRRTGKPIASAVTKISSDVLTQQVLGEERVMGTVTTAILNEGESNEVQGRISYENRGECFFLPYGKGDIEGNVNLRPGDKVSFQIATDQRTGNLAARCVRLEDPAQPVRYQGVVCSMKDNFGFIERGDVVREIFFHLTECKGEVKLGQDVEFSIQTRNGKEVATNITLLPAGTVIFEDVEAETIKGQVLKTVEKGAMRQPNEPLSGRIRFRGKDRSEVEIQFGERDMKGEFSLRHGDWVCFNIATDRRDKLQRATNISLLDESFVVSGEKREQGIISTLKEDLGYIKCVEREANLFFNVNEVLDVSQKLAVDNEVEFTVIQDPSTPNRLMGIRIKPLAQGTVKFDTILKESVNGIVSREAQATPAPFKTSQPGSPTNSPDLIILTDETPPADSSGLITYEIEGIQASIPYYFKDCEIRSIPKLGDKVEFSVSQLKSTKQVLAVNVKVIVPAVVKNGLVKGCVGPYHGFVAALKDGFGFIETSAHDREVFFHFSNYEGEPENLELGQEVEYLVNAKSQATGKPSAESVKPLSPGTIPSPELQPEVLDGIVIRPVRSMNPDQSEYPGLIQVGMDENGETYTYEFGITSLVNKREILQKGDPVQFQLEVGAERVGNLRSCRKKLRATVDSIKGQFGFLSHEMEDGKKLFFHMSEVKDSAPLQQGDQVEFFLVINPRNKKSSACSVVKIGEMQRPERLITKLRSLNVDDQGRRMLVLRQPKGPDGTKGFAVPRTPVNYASTV</sequence>
<feature type="compositionally biased region" description="Low complexity" evidence="6">
    <location>
        <begin position="264"/>
        <end position="274"/>
    </location>
</feature>
<dbReference type="InterPro" id="IPR011129">
    <property type="entry name" value="CSD"/>
</dbReference>
<keyword evidence="2" id="KW-0963">Cytoplasm</keyword>
<dbReference type="PROSITE" id="PS51938">
    <property type="entry name" value="SUZ_C"/>
    <property type="match status" value="1"/>
</dbReference>
<feature type="region of interest" description="Disordered" evidence="6">
    <location>
        <begin position="299"/>
        <end position="323"/>
    </location>
</feature>
<keyword evidence="3" id="KW-0677">Repeat</keyword>
<name>A0A7R9A0D3_9CRUS</name>
<dbReference type="InterPro" id="IPR019844">
    <property type="entry name" value="CSD_CS"/>
</dbReference>
<protein>
    <recommendedName>
        <fullName evidence="11">Cold shock domain-containing protein E1</fullName>
    </recommendedName>
</protein>
<evidence type="ECO:0000256" key="3">
    <source>
        <dbReference type="ARBA" id="ARBA00022737"/>
    </source>
</evidence>
<dbReference type="CDD" id="cd04458">
    <property type="entry name" value="CSP_CDS"/>
    <property type="match status" value="3"/>
</dbReference>
<dbReference type="GO" id="GO:0005737">
    <property type="term" value="C:cytoplasm"/>
    <property type="evidence" value="ECO:0007669"/>
    <property type="project" value="UniProtKB-SubCell"/>
</dbReference>
<proteinExistence type="inferred from homology"/>
<gene>
    <name evidence="9" type="ORF">DSTB1V02_LOCUS2974</name>
</gene>
<comment type="subcellular location">
    <subcellularLocation>
        <location evidence="1">Cytoplasm</location>
    </subcellularLocation>
</comment>
<feature type="region of interest" description="Disordered" evidence="6">
    <location>
        <begin position="225"/>
        <end position="281"/>
    </location>
</feature>
<keyword evidence="10" id="KW-1185">Reference proteome</keyword>
<evidence type="ECO:0000256" key="1">
    <source>
        <dbReference type="ARBA" id="ARBA00004496"/>
    </source>
</evidence>
<evidence type="ECO:0000259" key="7">
    <source>
        <dbReference type="PROSITE" id="PS51857"/>
    </source>
</evidence>
<dbReference type="Proteomes" id="UP000677054">
    <property type="component" value="Unassembled WGS sequence"/>
</dbReference>
<dbReference type="Pfam" id="PF23456">
    <property type="entry name" value="CSDE1"/>
    <property type="match status" value="4"/>
</dbReference>
<dbReference type="InterPro" id="IPR056400">
    <property type="entry name" value="CSDE1"/>
</dbReference>
<evidence type="ECO:0000259" key="8">
    <source>
        <dbReference type="PROSITE" id="PS51938"/>
    </source>
</evidence>
<dbReference type="SUPFAM" id="SSF50249">
    <property type="entry name" value="Nucleic acid-binding proteins"/>
    <property type="match status" value="5"/>
</dbReference>
<dbReference type="InterPro" id="IPR002059">
    <property type="entry name" value="CSP_DNA-bd"/>
</dbReference>
<feature type="region of interest" description="Disordered" evidence="6">
    <location>
        <begin position="1092"/>
        <end position="1116"/>
    </location>
</feature>
<evidence type="ECO:0000256" key="6">
    <source>
        <dbReference type="SAM" id="MobiDB-lite"/>
    </source>
</evidence>
<evidence type="ECO:0000256" key="4">
    <source>
        <dbReference type="ARBA" id="ARBA00022884"/>
    </source>
</evidence>